<evidence type="ECO:0000313" key="3">
    <source>
        <dbReference type="Proteomes" id="UP000553035"/>
    </source>
</evidence>
<organism evidence="2 3">
    <name type="scientific">Pseudomonas moraviensis</name>
    <dbReference type="NCBI Taxonomy" id="321662"/>
    <lineage>
        <taxon>Bacteria</taxon>
        <taxon>Pseudomonadati</taxon>
        <taxon>Pseudomonadota</taxon>
        <taxon>Gammaproteobacteria</taxon>
        <taxon>Pseudomonadales</taxon>
        <taxon>Pseudomonadaceae</taxon>
        <taxon>Pseudomonas</taxon>
    </lineage>
</organism>
<feature type="domain" description="PhoD-like phosphatase metallophosphatase" evidence="1">
    <location>
        <begin position="177"/>
        <end position="430"/>
    </location>
</feature>
<comment type="caution">
    <text evidence="2">The sequence shown here is derived from an EMBL/GenBank/DDBJ whole genome shotgun (WGS) entry which is preliminary data.</text>
</comment>
<dbReference type="Pfam" id="PF09423">
    <property type="entry name" value="PhoD"/>
    <property type="match status" value="1"/>
</dbReference>
<dbReference type="InterPro" id="IPR038607">
    <property type="entry name" value="PhoD-like_sf"/>
</dbReference>
<protein>
    <submittedName>
        <fullName evidence="2">Alkaline phosphatase D</fullName>
        <ecNumber evidence="2">3.1.3.1</ecNumber>
    </submittedName>
</protein>
<dbReference type="InterPro" id="IPR052900">
    <property type="entry name" value="Phospholipid_Metab_Enz"/>
</dbReference>
<name>A0A7Y9VTV8_9PSED</name>
<dbReference type="EMBL" id="JACCAT010000001">
    <property type="protein sequence ID" value="NYH08485.1"/>
    <property type="molecule type" value="Genomic_DNA"/>
</dbReference>
<dbReference type="GO" id="GO:0004035">
    <property type="term" value="F:alkaline phosphatase activity"/>
    <property type="evidence" value="ECO:0007669"/>
    <property type="project" value="UniProtKB-EC"/>
</dbReference>
<evidence type="ECO:0000259" key="1">
    <source>
        <dbReference type="Pfam" id="PF09423"/>
    </source>
</evidence>
<dbReference type="SUPFAM" id="SSF56300">
    <property type="entry name" value="Metallo-dependent phosphatases"/>
    <property type="match status" value="1"/>
</dbReference>
<dbReference type="PANTHER" id="PTHR43606">
    <property type="entry name" value="PHOSPHATASE, PUTATIVE (AFU_ORTHOLOGUE AFUA_6G08710)-RELATED"/>
    <property type="match status" value="1"/>
</dbReference>
<dbReference type="Proteomes" id="UP000553035">
    <property type="component" value="Unassembled WGS sequence"/>
</dbReference>
<gene>
    <name evidence="2" type="ORF">GGI52_001528</name>
</gene>
<dbReference type="Gene3D" id="3.60.21.70">
    <property type="entry name" value="PhoD-like phosphatase"/>
    <property type="match status" value="1"/>
</dbReference>
<proteinExistence type="predicted"/>
<dbReference type="AlphaFoldDB" id="A0A7Y9VTV8"/>
<evidence type="ECO:0000313" key="2">
    <source>
        <dbReference type="EMBL" id="NYH08485.1"/>
    </source>
</evidence>
<dbReference type="EC" id="3.1.3.1" evidence="2"/>
<dbReference type="PANTHER" id="PTHR43606:SF2">
    <property type="entry name" value="ALKALINE PHOSPHATASE FAMILY PROTEIN (AFU_ORTHOLOGUE AFUA_5G03860)"/>
    <property type="match status" value="1"/>
</dbReference>
<accession>A0A7Y9VTV8</accession>
<dbReference type="InterPro" id="IPR018946">
    <property type="entry name" value="PhoD-like_MPP"/>
</dbReference>
<reference evidence="2 3" key="1">
    <citation type="submission" date="2020-07" db="EMBL/GenBank/DDBJ databases">
        <title>Exploring microbial biodiversity for novel pathways involved in the catabolism of aromatic compounds derived from lignin.</title>
        <authorList>
            <person name="Elkins J."/>
        </authorList>
    </citation>
    <scope>NUCLEOTIDE SEQUENCE [LARGE SCALE GENOMIC DNA]</scope>
    <source>
        <strain evidence="2 3">VanB</strain>
    </source>
</reference>
<dbReference type="InterPro" id="IPR029052">
    <property type="entry name" value="Metallo-depent_PP-like"/>
</dbReference>
<keyword evidence="2" id="KW-0378">Hydrolase</keyword>
<sequence>MHQQARHLYYSPTLIRMDSNMLKPTVGPIVGHTTTHQARIFIRGGLQHNAAVFAGIRYRPLDSKKWQTGQFVKLDSTLDMTEVLVLDHLQADTDYEYQTGWFSPMSPVHTIHSVAELPLQWPRETYRLRTRSGQSLQPRAYILGSCRYLRMTSGIPVLPHLGDRIFASISQLIEGAQPEISAIMMCGDQIYADDLNLFAPDRDYDDFIAKYRAAFSLPNIRRLMSETSTYMILDDHEIEDNWPMNANESDETLYRNAMAAYDIYQASHSPICSTTTNGTIDRTSLKHYWYQFSDGDIEWFVTDSRTRRNLSTDNRRILDEQQEQALCNWLVESTARVKFVVTSVMFYPDRKMNGEDAWAGFPEQRLRLLETIRRHRLSNVVFISGDVHGSLTSRLTHSEDPDFEVHTVVSSPLSNSKLLPYANAATFMLDQPLAQTEAGEYRHELTSQVISQDNFAHMVVEAGRIQVNYHDRDGRHLQSIDIPLR</sequence>